<dbReference type="SUPFAM" id="SSF53474">
    <property type="entry name" value="alpha/beta-Hydrolases"/>
    <property type="match status" value="1"/>
</dbReference>
<dbReference type="OrthoDB" id="5061070at2759"/>
<evidence type="ECO:0000313" key="6">
    <source>
        <dbReference type="EMBL" id="ANB11481.1"/>
    </source>
</evidence>
<dbReference type="GO" id="GO:0006897">
    <property type="term" value="P:endocytosis"/>
    <property type="evidence" value="ECO:0007669"/>
    <property type="project" value="TreeGrafter"/>
</dbReference>
<evidence type="ECO:0000259" key="5">
    <source>
        <dbReference type="PROSITE" id="PS51718"/>
    </source>
</evidence>
<dbReference type="InterPro" id="IPR013094">
    <property type="entry name" value="AB_hydrolase_3"/>
</dbReference>
<evidence type="ECO:0000256" key="3">
    <source>
        <dbReference type="RuleBase" id="RU003932"/>
    </source>
</evidence>
<accession>A0A161HFT2</accession>
<proteinExistence type="inferred from homology"/>
<dbReference type="InterPro" id="IPR020850">
    <property type="entry name" value="GED_dom"/>
</dbReference>
<dbReference type="PROSITE" id="PS00410">
    <property type="entry name" value="G_DYNAMIN_1"/>
    <property type="match status" value="1"/>
</dbReference>
<dbReference type="KEGG" id="slb:AWJ20_4293"/>
<dbReference type="GO" id="GO:0003924">
    <property type="term" value="F:GTPase activity"/>
    <property type="evidence" value="ECO:0007669"/>
    <property type="project" value="InterPro"/>
</dbReference>
<dbReference type="RefSeq" id="XP_018733958.1">
    <property type="nucleotide sequence ID" value="XM_018881360.1"/>
</dbReference>
<dbReference type="Proteomes" id="UP000189580">
    <property type="component" value="Chromosome c"/>
</dbReference>
<dbReference type="InterPro" id="IPR029058">
    <property type="entry name" value="AB_hydrolase_fold"/>
</dbReference>
<dbReference type="InterPro" id="IPR030381">
    <property type="entry name" value="G_DYNAMIN_dom"/>
</dbReference>
<dbReference type="InterPro" id="IPR019762">
    <property type="entry name" value="Dynamin_GTPase_CS"/>
</dbReference>
<dbReference type="InterPro" id="IPR000375">
    <property type="entry name" value="Dynamin_stalk"/>
</dbReference>
<dbReference type="SMART" id="SM00302">
    <property type="entry name" value="GED"/>
    <property type="match status" value="1"/>
</dbReference>
<dbReference type="PRINTS" id="PR00195">
    <property type="entry name" value="DYNAMIN"/>
</dbReference>
<dbReference type="InterPro" id="IPR003130">
    <property type="entry name" value="GED"/>
</dbReference>
<dbReference type="PROSITE" id="PS51388">
    <property type="entry name" value="GED"/>
    <property type="match status" value="1"/>
</dbReference>
<keyword evidence="1 3" id="KW-0547">Nucleotide-binding</keyword>
<dbReference type="Pfam" id="PF01031">
    <property type="entry name" value="Dynamin_M"/>
    <property type="match status" value="1"/>
</dbReference>
<dbReference type="PROSITE" id="PS51718">
    <property type="entry name" value="G_DYNAMIN_2"/>
    <property type="match status" value="1"/>
</dbReference>
<dbReference type="PANTHER" id="PTHR11566:SF220">
    <property type="entry name" value="VACUOLAR PROTEIN SORTING-ASSOCIATED PROTEIN 1"/>
    <property type="match status" value="1"/>
</dbReference>
<dbReference type="GO" id="GO:0005874">
    <property type="term" value="C:microtubule"/>
    <property type="evidence" value="ECO:0007669"/>
    <property type="project" value="TreeGrafter"/>
</dbReference>
<dbReference type="GO" id="GO:0005777">
    <property type="term" value="C:peroxisome"/>
    <property type="evidence" value="ECO:0007669"/>
    <property type="project" value="TreeGrafter"/>
</dbReference>
<reference evidence="6 7" key="1">
    <citation type="submission" date="2016-02" db="EMBL/GenBank/DDBJ databases">
        <title>Complete genome sequence and transcriptome regulation of the pentose utilising yeast Sugiyamaella lignohabitans.</title>
        <authorList>
            <person name="Bellasio M."/>
            <person name="Peymann A."/>
            <person name="Valli M."/>
            <person name="Sipitzky M."/>
            <person name="Graf A."/>
            <person name="Sauer M."/>
            <person name="Marx H."/>
            <person name="Mattanovich D."/>
        </authorList>
    </citation>
    <scope>NUCLEOTIDE SEQUENCE [LARGE SCALE GENOMIC DNA]</scope>
    <source>
        <strain evidence="6 7">CBS 10342</strain>
    </source>
</reference>
<dbReference type="EMBL" id="CP014500">
    <property type="protein sequence ID" value="ANB11481.1"/>
    <property type="molecule type" value="Genomic_DNA"/>
</dbReference>
<evidence type="ECO:0000313" key="7">
    <source>
        <dbReference type="Proteomes" id="UP000189580"/>
    </source>
</evidence>
<dbReference type="GO" id="GO:0016559">
    <property type="term" value="P:peroxisome fission"/>
    <property type="evidence" value="ECO:0007669"/>
    <property type="project" value="TreeGrafter"/>
</dbReference>
<dbReference type="Pfam" id="PF00350">
    <property type="entry name" value="Dynamin_N"/>
    <property type="match status" value="1"/>
</dbReference>
<keyword evidence="7" id="KW-1185">Reference proteome</keyword>
<dbReference type="SUPFAM" id="SSF52540">
    <property type="entry name" value="P-loop containing nucleoside triphosphate hydrolases"/>
    <property type="match status" value="1"/>
</dbReference>
<name>A0A161HFT2_9ASCO</name>
<dbReference type="InterPro" id="IPR045063">
    <property type="entry name" value="Dynamin_N"/>
</dbReference>
<evidence type="ECO:0000256" key="1">
    <source>
        <dbReference type="ARBA" id="ARBA00022741"/>
    </source>
</evidence>
<protein>
    <submittedName>
        <fullName evidence="6">Dynamin-like GTPase VPS1</fullName>
    </submittedName>
</protein>
<dbReference type="PANTHER" id="PTHR11566">
    <property type="entry name" value="DYNAMIN"/>
    <property type="match status" value="1"/>
</dbReference>
<dbReference type="SMART" id="SM00053">
    <property type="entry name" value="DYNc"/>
    <property type="match status" value="1"/>
</dbReference>
<keyword evidence="2 3" id="KW-0342">GTP-binding</keyword>
<dbReference type="GO" id="GO:0008017">
    <property type="term" value="F:microtubule binding"/>
    <property type="evidence" value="ECO:0007669"/>
    <property type="project" value="TreeGrafter"/>
</dbReference>
<gene>
    <name evidence="6" type="primary">VPS1</name>
    <name evidence="6" type="ORF">AWJ20_4293</name>
</gene>
<dbReference type="InterPro" id="IPR001401">
    <property type="entry name" value="Dynamin_GTPase"/>
</dbReference>
<dbReference type="GO" id="GO:0005525">
    <property type="term" value="F:GTP binding"/>
    <property type="evidence" value="ECO:0007669"/>
    <property type="project" value="UniProtKB-KW"/>
</dbReference>
<dbReference type="InterPro" id="IPR027417">
    <property type="entry name" value="P-loop_NTPase"/>
</dbReference>
<dbReference type="Gene3D" id="3.40.50.300">
    <property type="entry name" value="P-loop containing nucleotide triphosphate hydrolases"/>
    <property type="match status" value="1"/>
</dbReference>
<sequence>MAVVSKSSPTVKSNLTNQPGFSMTSVYFYLEYLICMVTKLQSQGFRNPAIFAVDYKPAPTGRFSDQMESVVAAWNYLSTAFDTSQLVLAGDSNGATLALSLLLHIARPYNGIELCDATKKPCAAILVSPWTKLYTKVTNNSSDYINHRILAKYADRYVDDNQIHSDIHHNPGLCRSREWWTRAFPEHGIYLTYGEEEVLAPDIEEFYAITSQCGKIRIEAEPNQIHSWPVLMYYDALATVGSSGHSIDLPQITVVGSQSSGKSSVLENIVGRDFLPRGTGIVTRRPLVLQLVNRRATATGSSSVNGTGSGSGSLIDVVDNEAAKANGAGNAESANSSGAAVDKESNEDEWGEFLHLPGKKFYNFNEIRNEIVRETELKTGKNAGISSAPINLRIYSPNVLTLTLVDLPGLTKVPVGDQPKDIERQIKEMVLKYISKPNAIILSVTAANTDLANSDGLKLAREVDPEGSRTIGVLTKIDLMDQGTDVIDILSGKIIPLRFGYVPVINRGQKDITTNKSIKSALEYERDFFENHASYRAKSQYCGTPYLAKRLNSILLNHIKTTLPDIKARIETSLKKYQTELAALGPADLGSPSNVVLSTITEFSDEYRSVLEGRGQDVSSQELSGGARISFVFHEIFTNGIKSLDPFDQIKDADIRTILFNSAGLVPSLFVGMAPFEFLVKKQIKRFEEPSIKCVTLVFDELVRIQSQILAKPSFNRYPALKAKISQVFIAFLRSAQVPTNKLVSDLVAMEESYINSAHPDLLKGNQAMDIVSNKMQLSKPVQLDPKTGKPLPIQAGSNRNSMDLNGSSNENAVFGGFFGNLFASKNKKRLAAMESPPAVLRASGQMTERETLETEVIKLLINSYFAIVQRTIADLVPKSITLNLISFSKEGIQKELLENLYKSDEVDDLVKENEFTVQRRKECQKMVKALQEASNIVSSV</sequence>
<dbReference type="Gene3D" id="1.20.120.1240">
    <property type="entry name" value="Dynamin, middle domain"/>
    <property type="match status" value="1"/>
</dbReference>
<dbReference type="Pfam" id="PF07859">
    <property type="entry name" value="Abhydrolase_3"/>
    <property type="match status" value="1"/>
</dbReference>
<feature type="domain" description="GED" evidence="4">
    <location>
        <begin position="855"/>
        <end position="941"/>
    </location>
</feature>
<evidence type="ECO:0000256" key="2">
    <source>
        <dbReference type="ARBA" id="ARBA00023134"/>
    </source>
</evidence>
<dbReference type="GO" id="GO:0016020">
    <property type="term" value="C:membrane"/>
    <property type="evidence" value="ECO:0007669"/>
    <property type="project" value="TreeGrafter"/>
</dbReference>
<evidence type="ECO:0000259" key="4">
    <source>
        <dbReference type="PROSITE" id="PS51388"/>
    </source>
</evidence>
<dbReference type="GeneID" id="30036409"/>
<dbReference type="Pfam" id="PF02212">
    <property type="entry name" value="GED"/>
    <property type="match status" value="1"/>
</dbReference>
<feature type="domain" description="Dynamin-type G" evidence="5">
    <location>
        <begin position="246"/>
        <end position="564"/>
    </location>
</feature>
<comment type="similarity">
    <text evidence="3">Belongs to the TRAFAC class dynamin-like GTPase superfamily. Dynamin/Fzo/YdjA family.</text>
</comment>
<dbReference type="InterPro" id="IPR022812">
    <property type="entry name" value="Dynamin"/>
</dbReference>
<organism evidence="6 7">
    <name type="scientific">Sugiyamaella lignohabitans</name>
    <dbReference type="NCBI Taxonomy" id="796027"/>
    <lineage>
        <taxon>Eukaryota</taxon>
        <taxon>Fungi</taxon>
        <taxon>Dikarya</taxon>
        <taxon>Ascomycota</taxon>
        <taxon>Saccharomycotina</taxon>
        <taxon>Dipodascomycetes</taxon>
        <taxon>Dipodascales</taxon>
        <taxon>Trichomonascaceae</taxon>
        <taxon>Sugiyamaella</taxon>
    </lineage>
</organism>
<dbReference type="Gene3D" id="3.40.50.1820">
    <property type="entry name" value="alpha/beta hydrolase"/>
    <property type="match status" value="1"/>
</dbReference>
<dbReference type="GO" id="GO:0048312">
    <property type="term" value="P:intracellular distribution of mitochondria"/>
    <property type="evidence" value="ECO:0007669"/>
    <property type="project" value="TreeGrafter"/>
</dbReference>
<dbReference type="CDD" id="cd08771">
    <property type="entry name" value="DLP_1"/>
    <property type="match status" value="1"/>
</dbReference>
<dbReference type="GO" id="GO:0000266">
    <property type="term" value="P:mitochondrial fission"/>
    <property type="evidence" value="ECO:0007669"/>
    <property type="project" value="TreeGrafter"/>
</dbReference>
<dbReference type="AlphaFoldDB" id="A0A161HFT2"/>